<evidence type="ECO:0000256" key="1">
    <source>
        <dbReference type="ARBA" id="ARBA00008668"/>
    </source>
</evidence>
<keyword evidence="2" id="KW-0325">Glycoprotein</keyword>
<accession>A0A438D1Y8</accession>
<name>A0A438D1Y8_VITVI</name>
<dbReference type="GO" id="GO:0016788">
    <property type="term" value="F:hydrolase activity, acting on ester bonds"/>
    <property type="evidence" value="ECO:0007669"/>
    <property type="project" value="InterPro"/>
</dbReference>
<dbReference type="PANTHER" id="PTHR22835">
    <property type="entry name" value="ZINC FINGER FYVE DOMAIN CONTAINING PROTEIN"/>
    <property type="match status" value="1"/>
</dbReference>
<comment type="similarity">
    <text evidence="1">Belongs to the 'GDSL' lipolytic enzyme family.</text>
</comment>
<dbReference type="InterPro" id="IPR036514">
    <property type="entry name" value="SGNH_hydro_sf"/>
</dbReference>
<evidence type="ECO:0000313" key="3">
    <source>
        <dbReference type="EMBL" id="RVW29422.1"/>
    </source>
</evidence>
<dbReference type="AlphaFoldDB" id="A0A438D1Y8"/>
<dbReference type="EMBL" id="QGNW01001842">
    <property type="protein sequence ID" value="RVW29422.1"/>
    <property type="molecule type" value="Genomic_DNA"/>
</dbReference>
<dbReference type="Proteomes" id="UP000288805">
    <property type="component" value="Unassembled WGS sequence"/>
</dbReference>
<organism evidence="3 4">
    <name type="scientific">Vitis vinifera</name>
    <name type="common">Grape</name>
    <dbReference type="NCBI Taxonomy" id="29760"/>
    <lineage>
        <taxon>Eukaryota</taxon>
        <taxon>Viridiplantae</taxon>
        <taxon>Streptophyta</taxon>
        <taxon>Embryophyta</taxon>
        <taxon>Tracheophyta</taxon>
        <taxon>Spermatophyta</taxon>
        <taxon>Magnoliopsida</taxon>
        <taxon>eudicotyledons</taxon>
        <taxon>Gunneridae</taxon>
        <taxon>Pentapetalae</taxon>
        <taxon>rosids</taxon>
        <taxon>Vitales</taxon>
        <taxon>Vitaceae</taxon>
        <taxon>Viteae</taxon>
        <taxon>Vitis</taxon>
    </lineage>
</organism>
<protein>
    <submittedName>
        <fullName evidence="3">GDSL esterase/lipase</fullName>
    </submittedName>
</protein>
<evidence type="ECO:0000313" key="4">
    <source>
        <dbReference type="Proteomes" id="UP000288805"/>
    </source>
</evidence>
<proteinExistence type="inferred from homology"/>
<dbReference type="Gene3D" id="3.40.50.1110">
    <property type="entry name" value="SGNH hydrolase"/>
    <property type="match status" value="2"/>
</dbReference>
<reference evidence="3 4" key="1">
    <citation type="journal article" date="2018" name="PLoS Genet.">
        <title>Population sequencing reveals clonal diversity and ancestral inbreeding in the grapevine cultivar Chardonnay.</title>
        <authorList>
            <person name="Roach M.J."/>
            <person name="Johnson D.L."/>
            <person name="Bohlmann J."/>
            <person name="van Vuuren H.J."/>
            <person name="Jones S.J."/>
            <person name="Pretorius I.S."/>
            <person name="Schmidt S.A."/>
            <person name="Borneman A.R."/>
        </authorList>
    </citation>
    <scope>NUCLEOTIDE SEQUENCE [LARGE SCALE GENOMIC DNA]</scope>
    <source>
        <strain evidence="4">cv. Chardonnay</strain>
        <tissue evidence="3">Leaf</tissue>
    </source>
</reference>
<dbReference type="SUPFAM" id="SSF52266">
    <property type="entry name" value="SGNH hydrolase"/>
    <property type="match status" value="1"/>
</dbReference>
<dbReference type="InterPro" id="IPR001087">
    <property type="entry name" value="GDSL"/>
</dbReference>
<dbReference type="Pfam" id="PF00657">
    <property type="entry name" value="Lipase_GDSL"/>
    <property type="match status" value="1"/>
</dbReference>
<comment type="caution">
    <text evidence="3">The sequence shown here is derived from an EMBL/GenBank/DDBJ whole genome shotgun (WGS) entry which is preliminary data.</text>
</comment>
<sequence length="250" mass="27612">MYNFGDSNSDTGGGFAAFGPVPTPNGDNFFHKPAGRGGDGRLPVDLIAAIPECKPGFNWSEFGECPFYLDMQIWQFNRFKARTTDLNKQGEVPSQPPREEPAKASGILQAISTFDIGQNDLSAGFKSMSYEQLRAFFPNIINQFTAGIQARNDIAVEFNKQLKQTVMELRTQLPQAALTYVDLYGARYGLISHDKEQSDHHQNTPSMADINGTYVFGGSCANPSEYISWDGVHYTDAANHWIANHTLNGS</sequence>
<gene>
    <name evidence="3" type="primary">VvCHDh000523_11</name>
    <name evidence="3" type="ORF">CK203_112677</name>
</gene>
<dbReference type="PANTHER" id="PTHR22835:SF546">
    <property type="entry name" value="GDSL-LIKE LIPASE_ACYLHYDROLASE"/>
    <property type="match status" value="1"/>
</dbReference>
<evidence type="ECO:0000256" key="2">
    <source>
        <dbReference type="ARBA" id="ARBA00023180"/>
    </source>
</evidence>